<dbReference type="PANTHER" id="PTHR43586:SF21">
    <property type="entry name" value="PYRIDOXAL PHOSPHATE (PLP)-DEPENDENT ASPARTATE AMINOTRANSFERASE SUPERFAMILY"/>
    <property type="match status" value="1"/>
</dbReference>
<dbReference type="EMBL" id="KN847577">
    <property type="protein sequence ID" value="KIV99461.1"/>
    <property type="molecule type" value="Genomic_DNA"/>
</dbReference>
<protein>
    <submittedName>
        <fullName evidence="2">Cysteine desulfurase</fullName>
    </submittedName>
</protein>
<dbReference type="SUPFAM" id="SSF53383">
    <property type="entry name" value="PLP-dependent transferases"/>
    <property type="match status" value="1"/>
</dbReference>
<dbReference type="InterPro" id="IPR000192">
    <property type="entry name" value="Aminotrans_V_dom"/>
</dbReference>
<dbReference type="InterPro" id="IPR015424">
    <property type="entry name" value="PyrdxlP-dep_Trfase"/>
</dbReference>
<dbReference type="HOGENOM" id="CLU_003433_2_2_1"/>
<dbReference type="GeneID" id="27316859"/>
<gene>
    <name evidence="2" type="ORF">PV09_08886</name>
</gene>
<dbReference type="InterPro" id="IPR015422">
    <property type="entry name" value="PyrdxlP-dep_Trfase_small"/>
</dbReference>
<evidence type="ECO:0000313" key="2">
    <source>
        <dbReference type="EMBL" id="KIV99461.1"/>
    </source>
</evidence>
<dbReference type="AlphaFoldDB" id="A0A0D1YFC8"/>
<dbReference type="Gene3D" id="3.40.640.10">
    <property type="entry name" value="Type I PLP-dependent aspartate aminotransferase-like (Major domain)"/>
    <property type="match status" value="1"/>
</dbReference>
<name>A0A0D1YFC8_9PEZI</name>
<dbReference type="STRING" id="253628.A0A0D1YFC8"/>
<reference evidence="2 3" key="1">
    <citation type="submission" date="2015-01" db="EMBL/GenBank/DDBJ databases">
        <title>The Genome Sequence of Ochroconis gallopava CBS43764.</title>
        <authorList>
            <consortium name="The Broad Institute Genomics Platform"/>
            <person name="Cuomo C."/>
            <person name="de Hoog S."/>
            <person name="Gorbushina A."/>
            <person name="Stielow B."/>
            <person name="Teixiera M."/>
            <person name="Abouelleil A."/>
            <person name="Chapman S.B."/>
            <person name="Priest M."/>
            <person name="Young S.K."/>
            <person name="Wortman J."/>
            <person name="Nusbaum C."/>
            <person name="Birren B."/>
        </authorList>
    </citation>
    <scope>NUCLEOTIDE SEQUENCE [LARGE SCALE GENOMIC DNA]</scope>
    <source>
        <strain evidence="2 3">CBS 43764</strain>
    </source>
</reference>
<sequence>MPSTFDVEQARKQFPALRQKQVFFDNAGGSQTLGTVITSIADYLSNTNVQLGATYPVGRQSTKAYTDGCKAAADYMNAAPEEIVIGPSTTQLFRNLSMAIKWRPGDELVLSKVDHEANIASWVDIASRLNLTVKWWSPEPSTNPKLDPRDLEKLLTPKTRLVTCTHTSNILGTIVDIRAIADAVHRIPAAMLCVDGVAYAPHRRIDVKALGVDFYSFSWYKVYGPHIAVLYGSEKAQEQLASLGHWFNPTTTLENKLGLAAANYELTQALPKVVEYLASHDQAETATHEARLAEVLLSYLRGREDVTVYGETSSDPDLRVPTISFNVMGWRSREVVETMEKQSDFGFRWGHFYSKRLCDEILQSGEEGVVRVSMVHYNTEDEIQRFVDTFHEIVRPK</sequence>
<dbReference type="Gene3D" id="3.90.1150.10">
    <property type="entry name" value="Aspartate Aminotransferase, domain 1"/>
    <property type="match status" value="1"/>
</dbReference>
<dbReference type="Pfam" id="PF00266">
    <property type="entry name" value="Aminotran_5"/>
    <property type="match status" value="1"/>
</dbReference>
<accession>A0A0D1YFC8</accession>
<feature type="domain" description="Aminotransferase class V" evidence="1">
    <location>
        <begin position="22"/>
        <end position="386"/>
    </location>
</feature>
<proteinExistence type="predicted"/>
<dbReference type="RefSeq" id="XP_016209331.1">
    <property type="nucleotide sequence ID" value="XM_016362856.1"/>
</dbReference>
<dbReference type="Proteomes" id="UP000053259">
    <property type="component" value="Unassembled WGS sequence"/>
</dbReference>
<dbReference type="VEuPathDB" id="FungiDB:PV09_08886"/>
<evidence type="ECO:0000259" key="1">
    <source>
        <dbReference type="Pfam" id="PF00266"/>
    </source>
</evidence>
<dbReference type="InterPro" id="IPR015421">
    <property type="entry name" value="PyrdxlP-dep_Trfase_major"/>
</dbReference>
<dbReference type="OrthoDB" id="420046at2759"/>
<dbReference type="PANTHER" id="PTHR43586">
    <property type="entry name" value="CYSTEINE DESULFURASE"/>
    <property type="match status" value="1"/>
</dbReference>
<keyword evidence="3" id="KW-1185">Reference proteome</keyword>
<organism evidence="2 3">
    <name type="scientific">Verruconis gallopava</name>
    <dbReference type="NCBI Taxonomy" id="253628"/>
    <lineage>
        <taxon>Eukaryota</taxon>
        <taxon>Fungi</taxon>
        <taxon>Dikarya</taxon>
        <taxon>Ascomycota</taxon>
        <taxon>Pezizomycotina</taxon>
        <taxon>Dothideomycetes</taxon>
        <taxon>Pleosporomycetidae</taxon>
        <taxon>Venturiales</taxon>
        <taxon>Sympoventuriaceae</taxon>
        <taxon>Verruconis</taxon>
    </lineage>
</organism>
<dbReference type="InParanoid" id="A0A0D1YFC8"/>
<evidence type="ECO:0000313" key="3">
    <source>
        <dbReference type="Proteomes" id="UP000053259"/>
    </source>
</evidence>